<protein>
    <recommendedName>
        <fullName evidence="2">U3 small nucleolar RNA-associated protein 20 C-terminal domain-containing protein</fullName>
    </recommendedName>
</protein>
<gene>
    <name evidence="3" type="ORF">LAMO00422_LOCUS14369</name>
</gene>
<reference evidence="3" key="1">
    <citation type="submission" date="2021-01" db="EMBL/GenBank/DDBJ databases">
        <authorList>
            <person name="Corre E."/>
            <person name="Pelletier E."/>
            <person name="Niang G."/>
            <person name="Scheremetjew M."/>
            <person name="Finn R."/>
            <person name="Kale V."/>
            <person name="Holt S."/>
            <person name="Cochrane G."/>
            <person name="Meng A."/>
            <person name="Brown T."/>
            <person name="Cohen L."/>
        </authorList>
    </citation>
    <scope>NUCLEOTIDE SEQUENCE</scope>
    <source>
        <strain evidence="3">CCMP2058</strain>
    </source>
</reference>
<feature type="domain" description="U3 small nucleolar RNA-associated protein 20 C-terminal" evidence="2">
    <location>
        <begin position="233"/>
        <end position="463"/>
    </location>
</feature>
<dbReference type="PANTHER" id="PTHR17695">
    <property type="entry name" value="SMALL SUBUNIT PROCESSOME COMPONENT 20 HOMOLOG"/>
    <property type="match status" value="1"/>
</dbReference>
<dbReference type="GO" id="GO:0032040">
    <property type="term" value="C:small-subunit processome"/>
    <property type="evidence" value="ECO:0007669"/>
    <property type="project" value="TreeGrafter"/>
</dbReference>
<evidence type="ECO:0000313" key="3">
    <source>
        <dbReference type="EMBL" id="CAD8455424.1"/>
    </source>
</evidence>
<sequence length="490" mass="54256">MGEKRITSHIHFLVNNLSYPKADGRKSVLELLNQIILKFPNEVLMKLSNLLFLALTLRLANDPDPTCRGMVSELLVNLFQCLTTKNSQRSRKSSQRSGPLGVFFGNTKKWLQDTEGKKKSLQLAGVQVAGILARAVGSGFQAYAGDIIPLLIDIAVHAFERNSKQRNADINTQTNNSIDENGDSEAWNLAHHTVVALTRALKASPRHTAKSALKSSGIPLATIAANGLRFPHVWVRTACARLLGQCLAVRSEAVDEKSTDWIRETALSCCAGFVTDELITTTLGEQLAKNILFLATDQPDSDIIQAIAKRLGGIARKSKPKGISAMNLVSISGEEKEPGWIIRRRSIIKVFGALVAKLEAERSIPLLSIILRPMIMATEDTPSSKNDNAPLKQLAQQVLDLIQKKVGDDHFATAYTQVRGEIMGKRAERAKRRKLEVVQDPQGAARRKRQRTQKKIVAQKRQKAVRKAIRSGELPVARKRCQSRQKKRRV</sequence>
<proteinExistence type="predicted"/>
<dbReference type="InterPro" id="IPR052575">
    <property type="entry name" value="SSU_processome_comp_20"/>
</dbReference>
<dbReference type="InterPro" id="IPR011989">
    <property type="entry name" value="ARM-like"/>
</dbReference>
<dbReference type="InterPro" id="IPR057525">
    <property type="entry name" value="UTP20_C"/>
</dbReference>
<name>A0A7S0DKT2_9EUKA</name>
<feature type="compositionally biased region" description="Basic residues" evidence="1">
    <location>
        <begin position="477"/>
        <end position="490"/>
    </location>
</feature>
<dbReference type="GO" id="GO:0030686">
    <property type="term" value="C:90S preribosome"/>
    <property type="evidence" value="ECO:0007669"/>
    <property type="project" value="TreeGrafter"/>
</dbReference>
<dbReference type="AlphaFoldDB" id="A0A7S0DKT2"/>
<dbReference type="Gene3D" id="1.25.10.10">
    <property type="entry name" value="Leucine-rich Repeat Variant"/>
    <property type="match status" value="1"/>
</dbReference>
<dbReference type="Pfam" id="PF23099">
    <property type="entry name" value="UTP20_C"/>
    <property type="match status" value="1"/>
</dbReference>
<dbReference type="PANTHER" id="PTHR17695:SF11">
    <property type="entry name" value="SMALL SUBUNIT PROCESSOME COMPONENT 20 HOMOLOG"/>
    <property type="match status" value="1"/>
</dbReference>
<feature type="compositionally biased region" description="Basic residues" evidence="1">
    <location>
        <begin position="445"/>
        <end position="463"/>
    </location>
</feature>
<dbReference type="EMBL" id="HBEM01020971">
    <property type="protein sequence ID" value="CAD8455424.1"/>
    <property type="molecule type" value="Transcribed_RNA"/>
</dbReference>
<dbReference type="SUPFAM" id="SSF48371">
    <property type="entry name" value="ARM repeat"/>
    <property type="match status" value="1"/>
</dbReference>
<dbReference type="InterPro" id="IPR016024">
    <property type="entry name" value="ARM-type_fold"/>
</dbReference>
<evidence type="ECO:0000259" key="2">
    <source>
        <dbReference type="Pfam" id="PF23099"/>
    </source>
</evidence>
<evidence type="ECO:0000256" key="1">
    <source>
        <dbReference type="SAM" id="MobiDB-lite"/>
    </source>
</evidence>
<organism evidence="3">
    <name type="scientific">Amorphochlora amoebiformis</name>
    <dbReference type="NCBI Taxonomy" id="1561963"/>
    <lineage>
        <taxon>Eukaryota</taxon>
        <taxon>Sar</taxon>
        <taxon>Rhizaria</taxon>
        <taxon>Cercozoa</taxon>
        <taxon>Chlorarachniophyceae</taxon>
        <taxon>Amorphochlora</taxon>
    </lineage>
</organism>
<accession>A0A7S0DKT2</accession>
<feature type="region of interest" description="Disordered" evidence="1">
    <location>
        <begin position="471"/>
        <end position="490"/>
    </location>
</feature>
<feature type="region of interest" description="Disordered" evidence="1">
    <location>
        <begin position="438"/>
        <end position="463"/>
    </location>
</feature>